<name>A0A6I5A577_9BACI</name>
<evidence type="ECO:0000313" key="2">
    <source>
        <dbReference type="EMBL" id="MYL35496.1"/>
    </source>
</evidence>
<accession>A0A6I5A577</accession>
<dbReference type="EMBL" id="WMEQ01000017">
    <property type="protein sequence ID" value="MYL35496.1"/>
    <property type="molecule type" value="Genomic_DNA"/>
</dbReference>
<evidence type="ECO:0000313" key="3">
    <source>
        <dbReference type="Proteomes" id="UP000468638"/>
    </source>
</evidence>
<organism evidence="2 3">
    <name type="scientific">Pontibacillus yanchengensis</name>
    <dbReference type="NCBI Taxonomy" id="462910"/>
    <lineage>
        <taxon>Bacteria</taxon>
        <taxon>Bacillati</taxon>
        <taxon>Bacillota</taxon>
        <taxon>Bacilli</taxon>
        <taxon>Bacillales</taxon>
        <taxon>Bacillaceae</taxon>
        <taxon>Pontibacillus</taxon>
    </lineage>
</organism>
<gene>
    <name evidence="2" type="ORF">GLW05_18100</name>
</gene>
<proteinExistence type="predicted"/>
<comment type="caution">
    <text evidence="2">The sequence shown here is derived from an EMBL/GenBank/DDBJ whole genome shotgun (WGS) entry which is preliminary data.</text>
</comment>
<protein>
    <submittedName>
        <fullName evidence="2">Uncharacterized protein</fullName>
    </submittedName>
</protein>
<keyword evidence="1" id="KW-1133">Transmembrane helix</keyword>
<keyword evidence="1" id="KW-0472">Membrane</keyword>
<dbReference type="Proteomes" id="UP000468638">
    <property type="component" value="Unassembled WGS sequence"/>
</dbReference>
<keyword evidence="1" id="KW-0812">Transmembrane</keyword>
<evidence type="ECO:0000256" key="1">
    <source>
        <dbReference type="SAM" id="Phobius"/>
    </source>
</evidence>
<dbReference type="RefSeq" id="WP_160850452.1">
    <property type="nucleotide sequence ID" value="NZ_WMEQ01000017.1"/>
</dbReference>
<feature type="transmembrane region" description="Helical" evidence="1">
    <location>
        <begin position="6"/>
        <end position="26"/>
    </location>
</feature>
<sequence length="291" mass="33850">MDNIIMLLFVGGILFLFYFPIVGKPYPFKWKKKKKKQVNHDVPNASPIEGDFKDLIGVKQLLGSVVELKSNNKDRVFLGAIKTEPINYLLRSHNEQEQTDKAYETLLAQLNLGPGREVEIIQHLQSRPIDLSEQLQPYDESFHELNPIAQKYAQSMFFPYMESWQETVDDFAYQNYFLIPITYKENIIEDLDEDALILKVQNEFERIGGTIKRNYESMGGRSRVCGEYDLYEALYFAVNKKNGSLEHFKSLMRKDGILSPFVNSEYKRDAIYIEEEETTDKEVEDNETVAI</sequence>
<dbReference type="OrthoDB" id="1958060at2"/>
<dbReference type="AlphaFoldDB" id="A0A6I5A577"/>
<reference evidence="2 3" key="1">
    <citation type="submission" date="2019-11" db="EMBL/GenBank/DDBJ databases">
        <title>Genome sequences of 17 halophilic strains isolated from different environments.</title>
        <authorList>
            <person name="Furrow R.E."/>
        </authorList>
    </citation>
    <scope>NUCLEOTIDE SEQUENCE [LARGE SCALE GENOMIC DNA]</scope>
    <source>
        <strain evidence="2 3">22514_16_FS</strain>
    </source>
</reference>